<evidence type="ECO:0000313" key="11">
    <source>
        <dbReference type="EMBL" id="OGF74187.1"/>
    </source>
</evidence>
<keyword evidence="4" id="KW-0547">Nucleotide-binding</keyword>
<dbReference type="Gene3D" id="3.40.50.800">
    <property type="entry name" value="Anticodon-binding domain"/>
    <property type="match status" value="1"/>
</dbReference>
<comment type="catalytic activity">
    <reaction evidence="9">
        <text>tRNA(Pro) + L-proline + ATP = L-prolyl-tRNA(Pro) + AMP + diphosphate</text>
        <dbReference type="Rhea" id="RHEA:14305"/>
        <dbReference type="Rhea" id="RHEA-COMP:9700"/>
        <dbReference type="Rhea" id="RHEA-COMP:9702"/>
        <dbReference type="ChEBI" id="CHEBI:30616"/>
        <dbReference type="ChEBI" id="CHEBI:33019"/>
        <dbReference type="ChEBI" id="CHEBI:60039"/>
        <dbReference type="ChEBI" id="CHEBI:78442"/>
        <dbReference type="ChEBI" id="CHEBI:78532"/>
        <dbReference type="ChEBI" id="CHEBI:456215"/>
        <dbReference type="EC" id="6.1.1.15"/>
    </reaction>
</comment>
<evidence type="ECO:0000256" key="7">
    <source>
        <dbReference type="ARBA" id="ARBA00023146"/>
    </source>
</evidence>
<reference evidence="11 12" key="1">
    <citation type="journal article" date="2016" name="Nat. Commun.">
        <title>Thousands of microbial genomes shed light on interconnected biogeochemical processes in an aquifer system.</title>
        <authorList>
            <person name="Anantharaman K."/>
            <person name="Brown C.T."/>
            <person name="Hug L.A."/>
            <person name="Sharon I."/>
            <person name="Castelle C.J."/>
            <person name="Probst A.J."/>
            <person name="Thomas B.C."/>
            <person name="Singh A."/>
            <person name="Wilkins M.J."/>
            <person name="Karaoz U."/>
            <person name="Brodie E.L."/>
            <person name="Williams K.H."/>
            <person name="Hubbard S.S."/>
            <person name="Banfield J.F."/>
        </authorList>
    </citation>
    <scope>NUCLEOTIDE SEQUENCE [LARGE SCALE GENOMIC DNA]</scope>
</reference>
<comment type="caution">
    <text evidence="11">The sequence shown here is derived from an EMBL/GenBank/DDBJ whole genome shotgun (WGS) entry which is preliminary data.</text>
</comment>
<dbReference type="InterPro" id="IPR036621">
    <property type="entry name" value="Anticodon-bd_dom_sf"/>
</dbReference>
<evidence type="ECO:0000256" key="1">
    <source>
        <dbReference type="ARBA" id="ARBA00012831"/>
    </source>
</evidence>
<dbReference type="STRING" id="1798338.A3J56_02680"/>
<dbReference type="Pfam" id="PF03129">
    <property type="entry name" value="HGTP_anticodon"/>
    <property type="match status" value="1"/>
</dbReference>
<dbReference type="EC" id="6.1.1.15" evidence="1"/>
<proteinExistence type="predicted"/>
<dbReference type="GO" id="GO:0005524">
    <property type="term" value="F:ATP binding"/>
    <property type="evidence" value="ECO:0007669"/>
    <property type="project" value="UniProtKB-KW"/>
</dbReference>
<dbReference type="PANTHER" id="PTHR42753:SF2">
    <property type="entry name" value="PROLINE--TRNA LIGASE"/>
    <property type="match status" value="1"/>
</dbReference>
<sequence>MRRSQLFTKTFRELPKDEESINAQLLIRAGYVQKLMAGVYTFLPLGLLTLRNIENVVRDEMNRIGGQEVLMPALHPIEHYEKTGRAAIEDLFHTQLSTGSRFVLGQSHEEVVVPMVQKFIQSYRDLPLAVYQIQTKFRNELRAKSGLFRGREFIMKDLYSFHASEEDFEAYYKTVRHAYRTIFARVGIGEKTFLTYAGGGTFSKISHEFQTIAEAGEDTIAICKHCRIAINEQDRALFSRCPECDKEPTETAKSIEVANIFPLKTRYADAFGLTVKSNNGEDQKVIMGCYGIGISRLMGTIAETHHDEKGLTWPEAVAPFQFYLIGLGEQGSKEAETLYTHLQKTGISVLYDDREDTTAGEKFADADLMGVPQRVVVSDKTLKDKSYEMKNRATGDVSLTAATHFIKQYAP</sequence>
<dbReference type="InterPro" id="IPR004154">
    <property type="entry name" value="Anticodon-bd"/>
</dbReference>
<evidence type="ECO:0000313" key="12">
    <source>
        <dbReference type="Proteomes" id="UP000178406"/>
    </source>
</evidence>
<evidence type="ECO:0000256" key="2">
    <source>
        <dbReference type="ARBA" id="ARBA00019110"/>
    </source>
</evidence>
<keyword evidence="5" id="KW-0067">ATP-binding</keyword>
<dbReference type="GO" id="GO:0006433">
    <property type="term" value="P:prolyl-tRNA aminoacylation"/>
    <property type="evidence" value="ECO:0007669"/>
    <property type="project" value="InterPro"/>
</dbReference>
<evidence type="ECO:0000256" key="5">
    <source>
        <dbReference type="ARBA" id="ARBA00022840"/>
    </source>
</evidence>
<keyword evidence="6" id="KW-0648">Protein biosynthesis</keyword>
<dbReference type="InterPro" id="IPR002316">
    <property type="entry name" value="Pro-tRNA-ligase_IIa"/>
</dbReference>
<dbReference type="InterPro" id="IPR050062">
    <property type="entry name" value="Pro-tRNA_synthetase"/>
</dbReference>
<evidence type="ECO:0000256" key="3">
    <source>
        <dbReference type="ARBA" id="ARBA00022598"/>
    </source>
</evidence>
<feature type="domain" description="Aminoacyl-transfer RNA synthetases class-II family profile" evidence="10">
    <location>
        <begin position="33"/>
        <end position="314"/>
    </location>
</feature>
<dbReference type="GO" id="GO:0004827">
    <property type="term" value="F:proline-tRNA ligase activity"/>
    <property type="evidence" value="ECO:0007669"/>
    <property type="project" value="UniProtKB-EC"/>
</dbReference>
<dbReference type="EMBL" id="MFHQ01000028">
    <property type="protein sequence ID" value="OGF74187.1"/>
    <property type="molecule type" value="Genomic_DNA"/>
</dbReference>
<dbReference type="InterPro" id="IPR044140">
    <property type="entry name" value="ProRS_anticodon_short"/>
</dbReference>
<keyword evidence="3" id="KW-0436">Ligase</keyword>
<dbReference type="AlphaFoldDB" id="A0A1F5WF03"/>
<dbReference type="Pfam" id="PF00587">
    <property type="entry name" value="tRNA-synt_2b"/>
    <property type="match status" value="1"/>
</dbReference>
<keyword evidence="7" id="KW-0030">Aminoacyl-tRNA synthetase</keyword>
<gene>
    <name evidence="11" type="ORF">A3J56_02680</name>
</gene>
<dbReference type="InterPro" id="IPR002314">
    <property type="entry name" value="aa-tRNA-synt_IIb"/>
</dbReference>
<dbReference type="CDD" id="cd00861">
    <property type="entry name" value="ProRS_anticodon_short"/>
    <property type="match status" value="1"/>
</dbReference>
<dbReference type="PANTHER" id="PTHR42753">
    <property type="entry name" value="MITOCHONDRIAL RIBOSOME PROTEIN L39/PROLYL-TRNA LIGASE FAMILY MEMBER"/>
    <property type="match status" value="1"/>
</dbReference>
<evidence type="ECO:0000256" key="6">
    <source>
        <dbReference type="ARBA" id="ARBA00022917"/>
    </source>
</evidence>
<protein>
    <recommendedName>
        <fullName evidence="2">Proline--tRNA ligase</fullName>
        <ecNumber evidence="1">6.1.1.15</ecNumber>
    </recommendedName>
    <alternativeName>
        <fullName evidence="8">Prolyl-tRNA synthetase</fullName>
    </alternativeName>
</protein>
<dbReference type="Gene3D" id="3.30.930.10">
    <property type="entry name" value="Bira Bifunctional Protein, Domain 2"/>
    <property type="match status" value="1"/>
</dbReference>
<dbReference type="InterPro" id="IPR045864">
    <property type="entry name" value="aa-tRNA-synth_II/BPL/LPL"/>
</dbReference>
<evidence type="ECO:0000259" key="10">
    <source>
        <dbReference type="PROSITE" id="PS50862"/>
    </source>
</evidence>
<dbReference type="Proteomes" id="UP000178406">
    <property type="component" value="Unassembled WGS sequence"/>
</dbReference>
<dbReference type="InterPro" id="IPR006195">
    <property type="entry name" value="aa-tRNA-synth_II"/>
</dbReference>
<accession>A0A1F5WF03</accession>
<organism evidence="11 12">
    <name type="scientific">Candidatus Giovannonibacteria bacterium RIFCSPHIGHO2_02_FULL_46_20</name>
    <dbReference type="NCBI Taxonomy" id="1798338"/>
    <lineage>
        <taxon>Bacteria</taxon>
        <taxon>Candidatus Giovannoniibacteriota</taxon>
    </lineage>
</organism>
<evidence type="ECO:0000256" key="9">
    <source>
        <dbReference type="ARBA" id="ARBA00047671"/>
    </source>
</evidence>
<dbReference type="SUPFAM" id="SSF55681">
    <property type="entry name" value="Class II aaRS and biotin synthetases"/>
    <property type="match status" value="1"/>
</dbReference>
<name>A0A1F5WF03_9BACT</name>
<dbReference type="PROSITE" id="PS50862">
    <property type="entry name" value="AA_TRNA_LIGASE_II"/>
    <property type="match status" value="1"/>
</dbReference>
<evidence type="ECO:0000256" key="8">
    <source>
        <dbReference type="ARBA" id="ARBA00029731"/>
    </source>
</evidence>
<dbReference type="SUPFAM" id="SSF52954">
    <property type="entry name" value="Class II aaRS ABD-related"/>
    <property type="match status" value="1"/>
</dbReference>
<dbReference type="GO" id="GO:0005829">
    <property type="term" value="C:cytosol"/>
    <property type="evidence" value="ECO:0007669"/>
    <property type="project" value="TreeGrafter"/>
</dbReference>
<evidence type="ECO:0000256" key="4">
    <source>
        <dbReference type="ARBA" id="ARBA00022741"/>
    </source>
</evidence>
<dbReference type="PRINTS" id="PR01046">
    <property type="entry name" value="TRNASYNTHPRO"/>
</dbReference>